<accession>A0A8H7ZYD7</accession>
<gene>
    <name evidence="1" type="ORF">BJ554DRAFT_6182</name>
</gene>
<sequence length="107" mass="11952">MGGFTMASVIGDNHSDVTLVGRSFPVIRGPRRPRAPRLNCAAWKQHFWGPGTFVRSSNRFLHPTRVANWGLPLAAMADMKKDPEFISGKMTTGEFLCLPHRGKLLYL</sequence>
<protein>
    <submittedName>
        <fullName evidence="1">Uncharacterized protein</fullName>
    </submittedName>
</protein>
<evidence type="ECO:0000313" key="1">
    <source>
        <dbReference type="EMBL" id="KAG5461599.1"/>
    </source>
</evidence>
<organism evidence="1 2">
    <name type="scientific">Olpidium bornovanus</name>
    <dbReference type="NCBI Taxonomy" id="278681"/>
    <lineage>
        <taxon>Eukaryota</taxon>
        <taxon>Fungi</taxon>
        <taxon>Fungi incertae sedis</taxon>
        <taxon>Olpidiomycota</taxon>
        <taxon>Olpidiomycotina</taxon>
        <taxon>Olpidiomycetes</taxon>
        <taxon>Olpidiales</taxon>
        <taxon>Olpidiaceae</taxon>
        <taxon>Olpidium</taxon>
    </lineage>
</organism>
<dbReference type="Proteomes" id="UP000673691">
    <property type="component" value="Unassembled WGS sequence"/>
</dbReference>
<reference evidence="1 2" key="1">
    <citation type="journal article" name="Sci. Rep.">
        <title>Genome-scale phylogenetic analyses confirm Olpidium as the closest living zoosporic fungus to the non-flagellated, terrestrial fungi.</title>
        <authorList>
            <person name="Chang Y."/>
            <person name="Rochon D."/>
            <person name="Sekimoto S."/>
            <person name="Wang Y."/>
            <person name="Chovatia M."/>
            <person name="Sandor L."/>
            <person name="Salamov A."/>
            <person name="Grigoriev I.V."/>
            <person name="Stajich J.E."/>
            <person name="Spatafora J.W."/>
        </authorList>
    </citation>
    <scope>NUCLEOTIDE SEQUENCE [LARGE SCALE GENOMIC DNA]</scope>
    <source>
        <strain evidence="1">S191</strain>
    </source>
</reference>
<dbReference type="EMBL" id="JAEFCI010003407">
    <property type="protein sequence ID" value="KAG5461599.1"/>
    <property type="molecule type" value="Genomic_DNA"/>
</dbReference>
<keyword evidence="2" id="KW-1185">Reference proteome</keyword>
<evidence type="ECO:0000313" key="2">
    <source>
        <dbReference type="Proteomes" id="UP000673691"/>
    </source>
</evidence>
<proteinExistence type="predicted"/>
<name>A0A8H7ZYD7_9FUNG</name>
<dbReference type="AlphaFoldDB" id="A0A8H7ZYD7"/>
<comment type="caution">
    <text evidence="1">The sequence shown here is derived from an EMBL/GenBank/DDBJ whole genome shotgun (WGS) entry which is preliminary data.</text>
</comment>
<dbReference type="OrthoDB" id="1697690at2759"/>